<dbReference type="AlphaFoldDB" id="A0A7W8EDK0"/>
<dbReference type="EMBL" id="JACHIN010000002">
    <property type="protein sequence ID" value="MBB5076630.1"/>
    <property type="molecule type" value="Genomic_DNA"/>
</dbReference>
<comment type="caution">
    <text evidence="1">The sequence shown here is derived from an EMBL/GenBank/DDBJ whole genome shotgun (WGS) entry which is preliminary data.</text>
</comment>
<gene>
    <name evidence="1" type="ORF">HNR40_002094</name>
</gene>
<accession>A0A7W8EDK0</accession>
<evidence type="ECO:0000313" key="1">
    <source>
        <dbReference type="EMBL" id="MBB5076630.1"/>
    </source>
</evidence>
<sequence length="232" mass="25029">MAAVHTLLTGLAREHATGSLNVPPAGKAYLREGRIAHLECPRTPSVERLLTAHGRAGGYSRAELEFCVAGAVLDAAYFLLPAELPAARPKFRPGECPRPDTRLEFELAWLVGECARRRAQLAQIWSSAELDDVPVTPAARLPGHRATVSALEWEILLSSDRVATPAELADRLGQPAYSVLLAVRRLAAAGLLVAPLMPRRRGRALDRAVPPALPQSDPNVLAAVKRALEELE</sequence>
<name>A0A7W8EDK0_9ACTN</name>
<protein>
    <submittedName>
        <fullName evidence="1">Uncharacterized protein</fullName>
    </submittedName>
</protein>
<reference evidence="1 2" key="1">
    <citation type="submission" date="2020-08" db="EMBL/GenBank/DDBJ databases">
        <title>Genomic Encyclopedia of Type Strains, Phase IV (KMG-IV): sequencing the most valuable type-strain genomes for metagenomic binning, comparative biology and taxonomic classification.</title>
        <authorList>
            <person name="Goeker M."/>
        </authorList>
    </citation>
    <scope>NUCLEOTIDE SEQUENCE [LARGE SCALE GENOMIC DNA]</scope>
    <source>
        <strain evidence="1 2">DSM 45385</strain>
    </source>
</reference>
<keyword evidence="2" id="KW-1185">Reference proteome</keyword>
<dbReference type="Proteomes" id="UP000568380">
    <property type="component" value="Unassembled WGS sequence"/>
</dbReference>
<proteinExistence type="predicted"/>
<evidence type="ECO:0000313" key="2">
    <source>
        <dbReference type="Proteomes" id="UP000568380"/>
    </source>
</evidence>
<dbReference type="RefSeq" id="WP_184960124.1">
    <property type="nucleotide sequence ID" value="NZ_JACHIN010000002.1"/>
</dbReference>
<organism evidence="1 2">
    <name type="scientific">Nonomuraea endophytica</name>
    <dbReference type="NCBI Taxonomy" id="714136"/>
    <lineage>
        <taxon>Bacteria</taxon>
        <taxon>Bacillati</taxon>
        <taxon>Actinomycetota</taxon>
        <taxon>Actinomycetes</taxon>
        <taxon>Streptosporangiales</taxon>
        <taxon>Streptosporangiaceae</taxon>
        <taxon>Nonomuraea</taxon>
    </lineage>
</organism>